<evidence type="ECO:0000256" key="1">
    <source>
        <dbReference type="SAM" id="Phobius"/>
    </source>
</evidence>
<evidence type="ECO:0000313" key="2">
    <source>
        <dbReference type="EMBL" id="EYC24469.1"/>
    </source>
</evidence>
<proteinExistence type="predicted"/>
<comment type="caution">
    <text evidence="2">The sequence shown here is derived from an EMBL/GenBank/DDBJ whole genome shotgun (WGS) entry which is preliminary data.</text>
</comment>
<feature type="transmembrane region" description="Helical" evidence="1">
    <location>
        <begin position="46"/>
        <end position="72"/>
    </location>
</feature>
<keyword evidence="1" id="KW-1133">Transmembrane helix</keyword>
<accession>A0A016V9X7</accession>
<dbReference type="Proteomes" id="UP000024635">
    <property type="component" value="Unassembled WGS sequence"/>
</dbReference>
<keyword evidence="1" id="KW-0812">Transmembrane</keyword>
<organism evidence="2 3">
    <name type="scientific">Ancylostoma ceylanicum</name>
    <dbReference type="NCBI Taxonomy" id="53326"/>
    <lineage>
        <taxon>Eukaryota</taxon>
        <taxon>Metazoa</taxon>
        <taxon>Ecdysozoa</taxon>
        <taxon>Nematoda</taxon>
        <taxon>Chromadorea</taxon>
        <taxon>Rhabditida</taxon>
        <taxon>Rhabditina</taxon>
        <taxon>Rhabditomorpha</taxon>
        <taxon>Strongyloidea</taxon>
        <taxon>Ancylostomatidae</taxon>
        <taxon>Ancylostomatinae</taxon>
        <taxon>Ancylostoma</taxon>
    </lineage>
</organism>
<evidence type="ECO:0000313" key="3">
    <source>
        <dbReference type="Proteomes" id="UP000024635"/>
    </source>
</evidence>
<keyword evidence="1" id="KW-0472">Membrane</keyword>
<protein>
    <submittedName>
        <fullName evidence="2">Uncharacterized protein</fullName>
    </submittedName>
</protein>
<dbReference type="AlphaFoldDB" id="A0A016V9X7"/>
<dbReference type="EMBL" id="JARK01001349">
    <property type="protein sequence ID" value="EYC24469.1"/>
    <property type="molecule type" value="Genomic_DNA"/>
</dbReference>
<name>A0A016V9X7_9BILA</name>
<sequence length="93" mass="10397">MPTWSFSSTFPLLHSVRHHFTLLITLFYHPSHQFAHYVVVRSCFSLIAGVFLSASAIVSLHVTVASSLLLVIRNVEFMGDAFVRTSNIGFDEA</sequence>
<gene>
    <name evidence="2" type="primary">Acey_s0013.g1922</name>
    <name evidence="2" type="ORF">Y032_0013g1922</name>
</gene>
<reference evidence="3" key="1">
    <citation type="journal article" date="2015" name="Nat. Genet.">
        <title>The genome and transcriptome of the zoonotic hookworm Ancylostoma ceylanicum identify infection-specific gene families.</title>
        <authorList>
            <person name="Schwarz E.M."/>
            <person name="Hu Y."/>
            <person name="Antoshechkin I."/>
            <person name="Miller M.M."/>
            <person name="Sternberg P.W."/>
            <person name="Aroian R.V."/>
        </authorList>
    </citation>
    <scope>NUCLEOTIDE SEQUENCE</scope>
    <source>
        <strain evidence="3">HY135</strain>
    </source>
</reference>
<keyword evidence="3" id="KW-1185">Reference proteome</keyword>